<evidence type="ECO:0000259" key="14">
    <source>
        <dbReference type="PROSITE" id="PS51194"/>
    </source>
</evidence>
<evidence type="ECO:0000256" key="11">
    <source>
        <dbReference type="ARBA" id="ARBA00044535"/>
    </source>
</evidence>
<accession>C1D2C8</accession>
<dbReference type="SMART" id="SM00487">
    <property type="entry name" value="DEXDc"/>
    <property type="match status" value="1"/>
</dbReference>
<dbReference type="PROSITE" id="PS51192">
    <property type="entry name" value="HELICASE_ATP_BIND_1"/>
    <property type="match status" value="1"/>
</dbReference>
<sequence length="548" mass="59503">MPRPTKNIQQAQQIAREVFGYENLHPAQQEAIASVLGGHDTLTVMPTGSGKSAIYQIAALSLSGPTIVVSPLIALQRDQVLALETYSPGQAALLNSTVRPCDREATLEALSMGDLEFLFLAPEQLSNEETLERLRAARPSLFVVDEAHCVSEWGHDFRPEYLRLGAVVESLGHPTVLALTATAAAPVRAEIVQRLGMRDPRVLVHGFDRPNIHLAVRQFEDAGLKRSALLDDVEQSQTPGIVYVATRKAADELASDLQARGILASAYHAGMAASAREAVQTGFMNDELEVIVATSAFGMGIDKPNVRFVHHLNISGSVDSYYQEIGRAGRDGGSAEAVLFYTPSDLQLQRFFSSSSPVQVDEVEQILRVFEEQAGPLNAELLQDATGLSRPKVLNCIARLEEAGVLECDPCGDITVLAAPVCASTATQVTEAQEHRRAFERSRLDMMRSYAECTGCRREFLLNYFGEALATPCGSCDTCKAKPEEGRTADSKRPLPLGMRVDHPTFGEGLVMHYEGDKITVLFDQQGYQTLALGIVLENNLLTPAATA</sequence>
<dbReference type="InterPro" id="IPR004589">
    <property type="entry name" value="DNA_helicase_ATP-dep_RecQ"/>
</dbReference>
<comment type="catalytic activity">
    <reaction evidence="9">
        <text>Couples ATP hydrolysis with the unwinding of duplex DNA by translocating in the 3'-5' direction.</text>
        <dbReference type="EC" id="5.6.2.4"/>
    </reaction>
</comment>
<keyword evidence="8" id="KW-0413">Isomerase</keyword>
<evidence type="ECO:0000313" key="16">
    <source>
        <dbReference type="Proteomes" id="UP000002208"/>
    </source>
</evidence>
<dbReference type="NCBIfam" id="TIGR00614">
    <property type="entry name" value="recQ_fam"/>
    <property type="match status" value="1"/>
</dbReference>
<dbReference type="GO" id="GO:0006310">
    <property type="term" value="P:DNA recombination"/>
    <property type="evidence" value="ECO:0007669"/>
    <property type="project" value="InterPro"/>
</dbReference>
<dbReference type="GO" id="GO:0046872">
    <property type="term" value="F:metal ion binding"/>
    <property type="evidence" value="ECO:0007669"/>
    <property type="project" value="UniProtKB-KW"/>
</dbReference>
<dbReference type="InterPro" id="IPR036388">
    <property type="entry name" value="WH-like_DNA-bd_sf"/>
</dbReference>
<keyword evidence="4" id="KW-0378">Hydrolase</keyword>
<dbReference type="GO" id="GO:0005737">
    <property type="term" value="C:cytoplasm"/>
    <property type="evidence" value="ECO:0007669"/>
    <property type="project" value="TreeGrafter"/>
</dbReference>
<evidence type="ECO:0000256" key="9">
    <source>
        <dbReference type="ARBA" id="ARBA00034617"/>
    </source>
</evidence>
<dbReference type="InterPro" id="IPR005471">
    <property type="entry name" value="Tscrpt_reg_IclR_N"/>
</dbReference>
<dbReference type="HOGENOM" id="CLU_001103_9_7_0"/>
<dbReference type="Pfam" id="PF00271">
    <property type="entry name" value="Helicase_C"/>
    <property type="match status" value="1"/>
</dbReference>
<organism evidence="15 16">
    <name type="scientific">Deinococcus deserti (strain DSM 17065 / CIP 109153 / LMG 22923 / VCD115)</name>
    <dbReference type="NCBI Taxonomy" id="546414"/>
    <lineage>
        <taxon>Bacteria</taxon>
        <taxon>Thermotogati</taxon>
        <taxon>Deinococcota</taxon>
        <taxon>Deinococci</taxon>
        <taxon>Deinococcales</taxon>
        <taxon>Deinococcaceae</taxon>
        <taxon>Deinococcus</taxon>
    </lineage>
</organism>
<gene>
    <name evidence="15" type="ordered locus">Deide_1p01280</name>
</gene>
<dbReference type="GO" id="GO:0043138">
    <property type="term" value="F:3'-5' DNA helicase activity"/>
    <property type="evidence" value="ECO:0007669"/>
    <property type="project" value="UniProtKB-EC"/>
</dbReference>
<protein>
    <recommendedName>
        <fullName evidence="11">ATP-dependent DNA helicase RecQ</fullName>
        <ecNumber evidence="10">5.6.2.4</ecNumber>
    </recommendedName>
    <alternativeName>
        <fullName evidence="12">DNA 3'-5' helicase RecQ</fullName>
    </alternativeName>
</protein>
<dbReference type="CDD" id="cd17920">
    <property type="entry name" value="DEXHc_RecQ"/>
    <property type="match status" value="1"/>
</dbReference>
<keyword evidence="3" id="KW-0547">Nucleotide-binding</keyword>
<evidence type="ECO:0000256" key="12">
    <source>
        <dbReference type="ARBA" id="ARBA00044550"/>
    </source>
</evidence>
<dbReference type="PANTHER" id="PTHR13710">
    <property type="entry name" value="DNA HELICASE RECQ FAMILY MEMBER"/>
    <property type="match status" value="1"/>
</dbReference>
<dbReference type="GO" id="GO:0006281">
    <property type="term" value="P:DNA repair"/>
    <property type="evidence" value="ECO:0007669"/>
    <property type="project" value="TreeGrafter"/>
</dbReference>
<keyword evidence="6" id="KW-0067">ATP-binding</keyword>
<feature type="domain" description="Helicase ATP-binding" evidence="13">
    <location>
        <begin position="32"/>
        <end position="201"/>
    </location>
</feature>
<keyword evidence="7" id="KW-0238">DNA-binding</keyword>
<keyword evidence="2" id="KW-0479">Metal-binding</keyword>
<dbReference type="PANTHER" id="PTHR13710:SF105">
    <property type="entry name" value="ATP-DEPENDENT DNA HELICASE Q1"/>
    <property type="match status" value="1"/>
</dbReference>
<dbReference type="GO" id="GO:0006355">
    <property type="term" value="P:regulation of DNA-templated transcription"/>
    <property type="evidence" value="ECO:0007669"/>
    <property type="project" value="InterPro"/>
</dbReference>
<dbReference type="InterPro" id="IPR002464">
    <property type="entry name" value="DNA/RNA_helicase_DEAH_CS"/>
</dbReference>
<comment type="similarity">
    <text evidence="1">Belongs to the helicase family. RecQ subfamily.</text>
</comment>
<dbReference type="InterPro" id="IPR014001">
    <property type="entry name" value="Helicase_ATP-bd"/>
</dbReference>
<dbReference type="GO" id="GO:0005524">
    <property type="term" value="F:ATP binding"/>
    <property type="evidence" value="ECO:0007669"/>
    <property type="project" value="UniProtKB-KW"/>
</dbReference>
<dbReference type="Pfam" id="PF00270">
    <property type="entry name" value="DEAD"/>
    <property type="match status" value="1"/>
</dbReference>
<dbReference type="InterPro" id="IPR001650">
    <property type="entry name" value="Helicase_C-like"/>
</dbReference>
<evidence type="ECO:0000256" key="3">
    <source>
        <dbReference type="ARBA" id="ARBA00022741"/>
    </source>
</evidence>
<dbReference type="SUPFAM" id="SSF52540">
    <property type="entry name" value="P-loop containing nucleoside triphosphate hydrolases"/>
    <property type="match status" value="1"/>
</dbReference>
<evidence type="ECO:0000256" key="7">
    <source>
        <dbReference type="ARBA" id="ARBA00023125"/>
    </source>
</evidence>
<reference evidence="15 16" key="1">
    <citation type="journal article" date="2009" name="PLoS Genet.">
        <title>Alliance of proteomics and genomics to unravel the specificities of Sahara bacterium Deinococcus deserti.</title>
        <authorList>
            <person name="de Groot A."/>
            <person name="Dulermo R."/>
            <person name="Ortet P."/>
            <person name="Blanchard L."/>
            <person name="Guerin P."/>
            <person name="Fernandez B."/>
            <person name="Vacherie B."/>
            <person name="Dossat C."/>
            <person name="Jolivet E."/>
            <person name="Siguier P."/>
            <person name="Chandler M."/>
            <person name="Barakat M."/>
            <person name="Dedieu A."/>
            <person name="Barbe V."/>
            <person name="Heulin T."/>
            <person name="Sommer S."/>
            <person name="Achouak W."/>
            <person name="Armengaud J."/>
        </authorList>
    </citation>
    <scope>NUCLEOTIDE SEQUENCE [LARGE SCALE GENOMIC DNA]</scope>
    <source>
        <strain evidence="16">DSM 17065 / CIP 109153 / LMG 22923 / VCD115</strain>
        <plasmid evidence="16">pDeide1</plasmid>
    </source>
</reference>
<keyword evidence="16" id="KW-1185">Reference proteome</keyword>
<dbReference type="GO" id="GO:0009378">
    <property type="term" value="F:four-way junction helicase activity"/>
    <property type="evidence" value="ECO:0007669"/>
    <property type="project" value="TreeGrafter"/>
</dbReference>
<keyword evidence="15" id="KW-0614">Plasmid</keyword>
<dbReference type="GO" id="GO:0030894">
    <property type="term" value="C:replisome"/>
    <property type="evidence" value="ECO:0007669"/>
    <property type="project" value="TreeGrafter"/>
</dbReference>
<dbReference type="Gene3D" id="3.40.50.300">
    <property type="entry name" value="P-loop containing nucleotide triphosphate hydrolases"/>
    <property type="match status" value="2"/>
</dbReference>
<keyword evidence="5 15" id="KW-0347">Helicase</keyword>
<dbReference type="PROSITE" id="PS00690">
    <property type="entry name" value="DEAH_ATP_HELICASE"/>
    <property type="match status" value="1"/>
</dbReference>
<evidence type="ECO:0000256" key="6">
    <source>
        <dbReference type="ARBA" id="ARBA00022840"/>
    </source>
</evidence>
<dbReference type="PROSITE" id="PS51194">
    <property type="entry name" value="HELICASE_CTER"/>
    <property type="match status" value="1"/>
</dbReference>
<evidence type="ECO:0000256" key="2">
    <source>
        <dbReference type="ARBA" id="ARBA00022723"/>
    </source>
</evidence>
<dbReference type="Proteomes" id="UP000002208">
    <property type="component" value="Plasmid 1"/>
</dbReference>
<dbReference type="GO" id="GO:0003677">
    <property type="term" value="F:DNA binding"/>
    <property type="evidence" value="ECO:0007669"/>
    <property type="project" value="UniProtKB-KW"/>
</dbReference>
<dbReference type="InterPro" id="IPR032284">
    <property type="entry name" value="RecQ_Zn-bd"/>
</dbReference>
<proteinExistence type="inferred from homology"/>
<evidence type="ECO:0000256" key="5">
    <source>
        <dbReference type="ARBA" id="ARBA00022806"/>
    </source>
</evidence>
<evidence type="ECO:0000259" key="13">
    <source>
        <dbReference type="PROSITE" id="PS51192"/>
    </source>
</evidence>
<dbReference type="SMART" id="SM00490">
    <property type="entry name" value="HELICc"/>
    <property type="match status" value="1"/>
</dbReference>
<dbReference type="RefSeq" id="WP_012694690.1">
    <property type="nucleotide sequence ID" value="NC_012527.1"/>
</dbReference>
<evidence type="ECO:0000256" key="8">
    <source>
        <dbReference type="ARBA" id="ARBA00023235"/>
    </source>
</evidence>
<evidence type="ECO:0000256" key="10">
    <source>
        <dbReference type="ARBA" id="ARBA00034808"/>
    </source>
</evidence>
<feature type="domain" description="Helicase C-terminal" evidence="14">
    <location>
        <begin position="225"/>
        <end position="383"/>
    </location>
</feature>
<dbReference type="Pfam" id="PF16124">
    <property type="entry name" value="RecQ_Zn_bind"/>
    <property type="match status" value="1"/>
</dbReference>
<dbReference type="Gene3D" id="1.10.10.10">
    <property type="entry name" value="Winged helix-like DNA-binding domain superfamily/Winged helix DNA-binding domain"/>
    <property type="match status" value="1"/>
</dbReference>
<geneLocation type="plasmid" evidence="16">
    <name>pDeide1</name>
</geneLocation>
<name>C1D2C8_DEIDV</name>
<dbReference type="InterPro" id="IPR011545">
    <property type="entry name" value="DEAD/DEAH_box_helicase_dom"/>
</dbReference>
<dbReference type="Pfam" id="PF09339">
    <property type="entry name" value="HTH_IclR"/>
    <property type="match status" value="1"/>
</dbReference>
<dbReference type="OrthoDB" id="9763310at2"/>
<dbReference type="GO" id="GO:0016787">
    <property type="term" value="F:hydrolase activity"/>
    <property type="evidence" value="ECO:0007669"/>
    <property type="project" value="UniProtKB-KW"/>
</dbReference>
<dbReference type="AlphaFoldDB" id="C1D2C8"/>
<dbReference type="EC" id="5.6.2.4" evidence="10"/>
<evidence type="ECO:0000313" key="15">
    <source>
        <dbReference type="EMBL" id="ACO47567.1"/>
    </source>
</evidence>
<dbReference type="EMBL" id="CP001115">
    <property type="protein sequence ID" value="ACO47567.1"/>
    <property type="molecule type" value="Genomic_DNA"/>
</dbReference>
<dbReference type="InterPro" id="IPR027417">
    <property type="entry name" value="P-loop_NTPase"/>
</dbReference>
<dbReference type="CDD" id="cd18794">
    <property type="entry name" value="SF2_C_RecQ"/>
    <property type="match status" value="1"/>
</dbReference>
<dbReference type="GO" id="GO:0043590">
    <property type="term" value="C:bacterial nucleoid"/>
    <property type="evidence" value="ECO:0007669"/>
    <property type="project" value="TreeGrafter"/>
</dbReference>
<dbReference type="KEGG" id="ddr:Deide_1p01280"/>
<evidence type="ECO:0000256" key="4">
    <source>
        <dbReference type="ARBA" id="ARBA00022801"/>
    </source>
</evidence>
<evidence type="ECO:0000256" key="1">
    <source>
        <dbReference type="ARBA" id="ARBA00005446"/>
    </source>
</evidence>